<proteinExistence type="inferred from homology"/>
<dbReference type="Gene3D" id="3.30.1330.40">
    <property type="entry name" value="RutC-like"/>
    <property type="match status" value="1"/>
</dbReference>
<evidence type="ECO:0000313" key="2">
    <source>
        <dbReference type="EMBL" id="PRD15381.1"/>
    </source>
</evidence>
<organism evidence="2 3">
    <name type="scientific">Pantoea coffeiphila</name>
    <dbReference type="NCBI Taxonomy" id="1465635"/>
    <lineage>
        <taxon>Bacteria</taxon>
        <taxon>Pseudomonadati</taxon>
        <taxon>Pseudomonadota</taxon>
        <taxon>Gammaproteobacteria</taxon>
        <taxon>Enterobacterales</taxon>
        <taxon>Erwiniaceae</taxon>
        <taxon>Pantoea</taxon>
    </lineage>
</organism>
<dbReference type="AlphaFoldDB" id="A0A2S9IC53"/>
<evidence type="ECO:0000313" key="3">
    <source>
        <dbReference type="Proteomes" id="UP000239181"/>
    </source>
</evidence>
<dbReference type="GO" id="GO:0019239">
    <property type="term" value="F:deaminase activity"/>
    <property type="evidence" value="ECO:0007669"/>
    <property type="project" value="TreeGrafter"/>
</dbReference>
<comment type="similarity">
    <text evidence="1">Belongs to the RutC family.</text>
</comment>
<reference evidence="2 3" key="1">
    <citation type="submission" date="2017-10" db="EMBL/GenBank/DDBJ databases">
        <title>Draft genome of two endophytic bacteria isolated from 'guarana' Paullinia cupana (Mart.) Ducke.</title>
        <authorList>
            <person name="Siqueira K.A."/>
            <person name="Liotti R.G."/>
            <person name="Mendes T.A."/>
            <person name="Soares M.A."/>
        </authorList>
    </citation>
    <scope>NUCLEOTIDE SEQUENCE [LARGE SCALE GENOMIC DNA]</scope>
    <source>
        <strain evidence="2 3">342</strain>
    </source>
</reference>
<dbReference type="RefSeq" id="WP_105592641.1">
    <property type="nucleotide sequence ID" value="NZ_JAFBFW010000001.1"/>
</dbReference>
<dbReference type="Proteomes" id="UP000239181">
    <property type="component" value="Unassembled WGS sequence"/>
</dbReference>
<dbReference type="OrthoDB" id="9803101at2"/>
<gene>
    <name evidence="2" type="ORF">CQW29_10235</name>
</gene>
<sequence>MKRITAAQNSPSPAGPYSQAVVSGNLVWTAGQIPLDASGSQPDSFEERVRQTLRNLEACLRAAGSDFDHVIKVNGYLTDPDQLETFNRVYREFLGHAPPARTTVCVSLWGVELEIDCVAQVIEHP</sequence>
<evidence type="ECO:0000256" key="1">
    <source>
        <dbReference type="ARBA" id="ARBA00010552"/>
    </source>
</evidence>
<dbReference type="GO" id="GO:0005829">
    <property type="term" value="C:cytosol"/>
    <property type="evidence" value="ECO:0007669"/>
    <property type="project" value="TreeGrafter"/>
</dbReference>
<protein>
    <submittedName>
        <fullName evidence="2">Translation initiation inhibitor</fullName>
    </submittedName>
</protein>
<comment type="caution">
    <text evidence="2">The sequence shown here is derived from an EMBL/GenBank/DDBJ whole genome shotgun (WGS) entry which is preliminary data.</text>
</comment>
<dbReference type="CDD" id="cd00448">
    <property type="entry name" value="YjgF_YER057c_UK114_family"/>
    <property type="match status" value="1"/>
</dbReference>
<dbReference type="PANTHER" id="PTHR11803:SF58">
    <property type="entry name" value="PROTEIN HMF1-RELATED"/>
    <property type="match status" value="1"/>
</dbReference>
<keyword evidence="3" id="KW-1185">Reference proteome</keyword>
<dbReference type="SUPFAM" id="SSF55298">
    <property type="entry name" value="YjgF-like"/>
    <property type="match status" value="1"/>
</dbReference>
<dbReference type="InterPro" id="IPR006175">
    <property type="entry name" value="YjgF/YER057c/UK114"/>
</dbReference>
<dbReference type="EMBL" id="PDET01000006">
    <property type="protein sequence ID" value="PRD15381.1"/>
    <property type="molecule type" value="Genomic_DNA"/>
</dbReference>
<name>A0A2S9IC53_9GAMM</name>
<accession>A0A2S9IC53</accession>
<dbReference type="Pfam" id="PF01042">
    <property type="entry name" value="Ribonuc_L-PSP"/>
    <property type="match status" value="1"/>
</dbReference>
<dbReference type="InterPro" id="IPR035959">
    <property type="entry name" value="RutC-like_sf"/>
</dbReference>
<dbReference type="PANTHER" id="PTHR11803">
    <property type="entry name" value="2-IMINOBUTANOATE/2-IMINOPROPANOATE DEAMINASE RIDA"/>
    <property type="match status" value="1"/>
</dbReference>